<dbReference type="RefSeq" id="XP_046066385.1">
    <property type="nucleotide sequence ID" value="XM_046217449.1"/>
</dbReference>
<feature type="chain" id="PRO_5042239184" evidence="1">
    <location>
        <begin position="20"/>
        <end position="336"/>
    </location>
</feature>
<protein>
    <submittedName>
        <fullName evidence="2">Uncharacterized protein</fullName>
    </submittedName>
</protein>
<gene>
    <name evidence="2" type="ORF">BGW36DRAFT_390215</name>
</gene>
<reference evidence="2" key="1">
    <citation type="submission" date="2021-12" db="EMBL/GenBank/DDBJ databases">
        <title>Convergent genome expansion in fungi linked to evolution of root-endophyte symbiosis.</title>
        <authorList>
            <consortium name="DOE Joint Genome Institute"/>
            <person name="Ke Y.-H."/>
            <person name="Bonito G."/>
            <person name="Liao H.-L."/>
            <person name="Looney B."/>
            <person name="Rojas-Flechas A."/>
            <person name="Nash J."/>
            <person name="Hameed K."/>
            <person name="Schadt C."/>
            <person name="Martin F."/>
            <person name="Crous P.W."/>
            <person name="Miettinen O."/>
            <person name="Magnuson J.K."/>
            <person name="Labbe J."/>
            <person name="Jacobson D."/>
            <person name="Doktycz M.J."/>
            <person name="Veneault-Fourrey C."/>
            <person name="Kuo A."/>
            <person name="Mondo S."/>
            <person name="Calhoun S."/>
            <person name="Riley R."/>
            <person name="Ohm R."/>
            <person name="LaButti K."/>
            <person name="Andreopoulos B."/>
            <person name="Pangilinan J."/>
            <person name="Nolan M."/>
            <person name="Tritt A."/>
            <person name="Clum A."/>
            <person name="Lipzen A."/>
            <person name="Daum C."/>
            <person name="Barry K."/>
            <person name="Grigoriev I.V."/>
            <person name="Vilgalys R."/>
        </authorList>
    </citation>
    <scope>NUCLEOTIDE SEQUENCE</scope>
    <source>
        <strain evidence="2">PMI_201</strain>
    </source>
</reference>
<dbReference type="GeneID" id="70247736"/>
<dbReference type="Proteomes" id="UP001201262">
    <property type="component" value="Unassembled WGS sequence"/>
</dbReference>
<name>A0AAD4PUH1_9EURO</name>
<keyword evidence="3" id="KW-1185">Reference proteome</keyword>
<evidence type="ECO:0000256" key="1">
    <source>
        <dbReference type="SAM" id="SignalP"/>
    </source>
</evidence>
<comment type="caution">
    <text evidence="2">The sequence shown here is derived from an EMBL/GenBank/DDBJ whole genome shotgun (WGS) entry which is preliminary data.</text>
</comment>
<organism evidence="2 3">
    <name type="scientific">Talaromyces proteolyticus</name>
    <dbReference type="NCBI Taxonomy" id="1131652"/>
    <lineage>
        <taxon>Eukaryota</taxon>
        <taxon>Fungi</taxon>
        <taxon>Dikarya</taxon>
        <taxon>Ascomycota</taxon>
        <taxon>Pezizomycotina</taxon>
        <taxon>Eurotiomycetes</taxon>
        <taxon>Eurotiomycetidae</taxon>
        <taxon>Eurotiales</taxon>
        <taxon>Trichocomaceae</taxon>
        <taxon>Talaromyces</taxon>
        <taxon>Talaromyces sect. Bacilispori</taxon>
    </lineage>
</organism>
<dbReference type="AlphaFoldDB" id="A0AAD4PUH1"/>
<evidence type="ECO:0000313" key="2">
    <source>
        <dbReference type="EMBL" id="KAH8690102.1"/>
    </source>
</evidence>
<accession>A0AAD4PUH1</accession>
<dbReference type="EMBL" id="JAJTJA010000014">
    <property type="protein sequence ID" value="KAH8690102.1"/>
    <property type="molecule type" value="Genomic_DNA"/>
</dbReference>
<evidence type="ECO:0000313" key="3">
    <source>
        <dbReference type="Proteomes" id="UP001201262"/>
    </source>
</evidence>
<sequence length="336" mass="37478">MRRFLDYLFLLWLPLTVFAKDDPDYRPWSNFRPKNVTGLTGLYAWVGSYYNASTEIDFKPLIGVTFNDTLCPNLKGFSGTKKVDSILTIAERGPYNSGKDSLNLWLTLIPPNYNLSSVPYDSQIPFSSPLIWPILSSELTWKQGENTTVPDNFNFTVSKTQQGSYNLSGTMQESLSSEDVISTVGNVTMSSCNSTEYTDDWRLDIWTYKWWDNQGWDAFTFPSLDVQFDNNTANLTLNGYFIAQNFVRTNATDWIGPQEVGSSIQGSIQIRFSGVIDAYHSDVMNLTGQNPVWLRTVGFGNNSLNIDNTGGAGSGPYPALAIVATGFIGCVVSMYI</sequence>
<keyword evidence="1" id="KW-0732">Signal</keyword>
<proteinExistence type="predicted"/>
<feature type="signal peptide" evidence="1">
    <location>
        <begin position="1"/>
        <end position="19"/>
    </location>
</feature>